<dbReference type="InterPro" id="IPR009057">
    <property type="entry name" value="Homeodomain-like_sf"/>
</dbReference>
<evidence type="ECO:0000313" key="5">
    <source>
        <dbReference type="Proteomes" id="UP000036270"/>
    </source>
</evidence>
<gene>
    <name evidence="4" type="ORF">RO21_11745</name>
</gene>
<organism evidence="4 5">
    <name type="scientific">Muribacter muris</name>
    <dbReference type="NCBI Taxonomy" id="67855"/>
    <lineage>
        <taxon>Bacteria</taxon>
        <taxon>Pseudomonadati</taxon>
        <taxon>Pseudomonadota</taxon>
        <taxon>Gammaproteobacteria</taxon>
        <taxon>Pasteurellales</taxon>
        <taxon>Pasteurellaceae</taxon>
        <taxon>Muribacter</taxon>
    </lineage>
</organism>
<dbReference type="PANTHER" id="PTHR43130">
    <property type="entry name" value="ARAC-FAMILY TRANSCRIPTIONAL REGULATOR"/>
    <property type="match status" value="1"/>
</dbReference>
<feature type="domain" description="HTH araC/xylS-type" evidence="3">
    <location>
        <begin position="213"/>
        <end position="310"/>
    </location>
</feature>
<sequence>MLPKVVMVLYPHFSPFHLTVPQMVFSTKVDDKALFEWQTAAVSTDWVLGEGGFAVRPDGDLALLAAADIIVIAGWHDINQPPELALISALQSAYRRGATLVGLCFGAYALAYAGLLDAKSASTHWSAEQDFCQRFPCVKLDKNALYVEDDRLITSAGTVAGLDCCLAIVRQFHGVKIANKLARLLVVAPHRSGGQAQFIEQPLPRKTANQSINELLDYLRQNLAAAHTIDALAEHLSMSRSTFTRHFRKATGTSVNQWLIDTRMQRGRDLLESTTLSIEQIAAQIGLQASAFRHYFKVQHQITPQQWRKVFHA</sequence>
<dbReference type="PATRIC" id="fig|67855.3.peg.98"/>
<dbReference type="Proteomes" id="UP000036270">
    <property type="component" value="Unassembled WGS sequence"/>
</dbReference>
<dbReference type="AlphaFoldDB" id="A0A0J5P444"/>
<evidence type="ECO:0000256" key="1">
    <source>
        <dbReference type="ARBA" id="ARBA00023015"/>
    </source>
</evidence>
<dbReference type="SUPFAM" id="SSF52317">
    <property type="entry name" value="Class I glutamine amidotransferase-like"/>
    <property type="match status" value="1"/>
</dbReference>
<keyword evidence="1" id="KW-0805">Transcription regulation</keyword>
<dbReference type="InterPro" id="IPR018060">
    <property type="entry name" value="HTH_AraC"/>
</dbReference>
<dbReference type="RefSeq" id="WP_047977967.1">
    <property type="nucleotide sequence ID" value="NZ_JWIZ01000108.1"/>
</dbReference>
<evidence type="ECO:0000259" key="3">
    <source>
        <dbReference type="PROSITE" id="PS01124"/>
    </source>
</evidence>
<dbReference type="EMBL" id="JWIZ01000108">
    <property type="protein sequence ID" value="KMK50450.1"/>
    <property type="molecule type" value="Genomic_DNA"/>
</dbReference>
<dbReference type="CDD" id="cd03137">
    <property type="entry name" value="GATase1_AraC_1"/>
    <property type="match status" value="1"/>
</dbReference>
<name>A0A0J5P444_9PAST</name>
<dbReference type="STRING" id="67855.RO21_11745"/>
<dbReference type="PROSITE" id="PS01124">
    <property type="entry name" value="HTH_ARAC_FAMILY_2"/>
    <property type="match status" value="1"/>
</dbReference>
<reference evidence="4 5" key="1">
    <citation type="submission" date="2014-12" db="EMBL/GenBank/DDBJ databases">
        <title>Reclassification of Actinobacillus muris as Muribacter muris.</title>
        <authorList>
            <person name="Christensen H."/>
            <person name="Nicklas W."/>
            <person name="Bisgaard M."/>
        </authorList>
    </citation>
    <scope>NUCLEOTIDE SEQUENCE [LARGE SCALE GENOMIC DNA]</scope>
    <source>
        <strain evidence="4 5">Ackerman80-443D</strain>
    </source>
</reference>
<dbReference type="InterPro" id="IPR029062">
    <property type="entry name" value="Class_I_gatase-like"/>
</dbReference>
<evidence type="ECO:0000256" key="2">
    <source>
        <dbReference type="ARBA" id="ARBA00023163"/>
    </source>
</evidence>
<dbReference type="Pfam" id="PF01965">
    <property type="entry name" value="DJ-1_PfpI"/>
    <property type="match status" value="1"/>
</dbReference>
<dbReference type="Pfam" id="PF12833">
    <property type="entry name" value="HTH_18"/>
    <property type="match status" value="1"/>
</dbReference>
<evidence type="ECO:0000313" key="4">
    <source>
        <dbReference type="EMBL" id="KMK50450.1"/>
    </source>
</evidence>
<accession>A0A0J5P444</accession>
<dbReference type="InterPro" id="IPR052158">
    <property type="entry name" value="INH-QAR"/>
</dbReference>
<dbReference type="Gene3D" id="3.40.50.880">
    <property type="match status" value="1"/>
</dbReference>
<dbReference type="PANTHER" id="PTHR43130:SF3">
    <property type="entry name" value="HTH-TYPE TRANSCRIPTIONAL REGULATOR RV1931C"/>
    <property type="match status" value="1"/>
</dbReference>
<dbReference type="Gene3D" id="1.10.10.60">
    <property type="entry name" value="Homeodomain-like"/>
    <property type="match status" value="2"/>
</dbReference>
<proteinExistence type="predicted"/>
<protein>
    <submittedName>
        <fullName evidence="4">AraC family transcriptional regulator</fullName>
    </submittedName>
</protein>
<dbReference type="GO" id="GO:0003700">
    <property type="term" value="F:DNA-binding transcription factor activity"/>
    <property type="evidence" value="ECO:0007669"/>
    <property type="project" value="InterPro"/>
</dbReference>
<dbReference type="InterPro" id="IPR002818">
    <property type="entry name" value="DJ-1/PfpI"/>
</dbReference>
<dbReference type="SMART" id="SM00342">
    <property type="entry name" value="HTH_ARAC"/>
    <property type="match status" value="1"/>
</dbReference>
<keyword evidence="5" id="KW-1185">Reference proteome</keyword>
<dbReference type="GO" id="GO:0043565">
    <property type="term" value="F:sequence-specific DNA binding"/>
    <property type="evidence" value="ECO:0007669"/>
    <property type="project" value="InterPro"/>
</dbReference>
<keyword evidence="2" id="KW-0804">Transcription</keyword>
<comment type="caution">
    <text evidence="4">The sequence shown here is derived from an EMBL/GenBank/DDBJ whole genome shotgun (WGS) entry which is preliminary data.</text>
</comment>
<dbReference type="SUPFAM" id="SSF46689">
    <property type="entry name" value="Homeodomain-like"/>
    <property type="match status" value="2"/>
</dbReference>